<proteinExistence type="predicted"/>
<keyword evidence="3" id="KW-0554">One-carbon metabolism</keyword>
<dbReference type="Gene3D" id="3.30.1510.10">
    <property type="entry name" value="Domain 2, N(10)-formyltetrahydrofolate synthetase"/>
    <property type="match status" value="1"/>
</dbReference>
<dbReference type="Pfam" id="PF01268">
    <property type="entry name" value="FTHFS"/>
    <property type="match status" value="1"/>
</dbReference>
<comment type="caution">
    <text evidence="7">The sequence shown here is derived from an EMBL/GenBank/DDBJ whole genome shotgun (WGS) entry which is preliminary data.</text>
</comment>
<name>T1BP78_9ZZZZ</name>
<accession>T1BP78</accession>
<dbReference type="InterPro" id="IPR027417">
    <property type="entry name" value="P-loop_NTPase"/>
</dbReference>
<dbReference type="GO" id="GO:0035999">
    <property type="term" value="P:tetrahydrofolate interconversion"/>
    <property type="evidence" value="ECO:0007669"/>
    <property type="project" value="UniProtKB-UniPathway"/>
</dbReference>
<dbReference type="EMBL" id="AUZX01004159">
    <property type="protein sequence ID" value="EQD71632.1"/>
    <property type="molecule type" value="Genomic_DNA"/>
</dbReference>
<protein>
    <recommendedName>
        <fullName evidence="2">formate--tetrahydrofolate ligase</fullName>
        <ecNumber evidence="2">6.3.4.3</ecNumber>
    </recommendedName>
</protein>
<dbReference type="GO" id="GO:0004329">
    <property type="term" value="F:formate-tetrahydrofolate ligase activity"/>
    <property type="evidence" value="ECO:0007669"/>
    <property type="project" value="UniProtKB-EC"/>
</dbReference>
<dbReference type="GO" id="GO:0005524">
    <property type="term" value="F:ATP binding"/>
    <property type="evidence" value="ECO:0007669"/>
    <property type="project" value="UniProtKB-KW"/>
</dbReference>
<keyword evidence="5" id="KW-0547">Nucleotide-binding</keyword>
<keyword evidence="4 7" id="KW-0436">Ligase</keyword>
<comment type="pathway">
    <text evidence="1">One-carbon metabolism; tetrahydrofolate interconversion.</text>
</comment>
<reference evidence="7" key="2">
    <citation type="journal article" date="2014" name="ISME J.">
        <title>Microbial stratification in low pH oxic and suboxic macroscopic growths along an acid mine drainage.</title>
        <authorList>
            <person name="Mendez-Garcia C."/>
            <person name="Mesa V."/>
            <person name="Sprenger R.R."/>
            <person name="Richter M."/>
            <person name="Diez M.S."/>
            <person name="Solano J."/>
            <person name="Bargiela R."/>
            <person name="Golyshina O.V."/>
            <person name="Manteca A."/>
            <person name="Ramos J.L."/>
            <person name="Gallego J.R."/>
            <person name="Llorente I."/>
            <person name="Martins Dos Santos V.A."/>
            <person name="Jensen O.N."/>
            <person name="Pelaez A.I."/>
            <person name="Sanchez J."/>
            <person name="Ferrer M."/>
        </authorList>
    </citation>
    <scope>NUCLEOTIDE SEQUENCE</scope>
</reference>
<dbReference type="InterPro" id="IPR020628">
    <property type="entry name" value="Formate_THF_ligase_CS"/>
</dbReference>
<dbReference type="InterPro" id="IPR000559">
    <property type="entry name" value="Formate_THF_ligase"/>
</dbReference>
<feature type="non-terminal residue" evidence="7">
    <location>
        <position position="1"/>
    </location>
</feature>
<dbReference type="PROSITE" id="PS00721">
    <property type="entry name" value="FTHFS_1"/>
    <property type="match status" value="1"/>
</dbReference>
<keyword evidence="6" id="KW-0067">ATP-binding</keyword>
<evidence type="ECO:0000256" key="5">
    <source>
        <dbReference type="ARBA" id="ARBA00022741"/>
    </source>
</evidence>
<dbReference type="UniPathway" id="UPA00193"/>
<reference evidence="7" key="1">
    <citation type="submission" date="2013-08" db="EMBL/GenBank/DDBJ databases">
        <authorList>
            <person name="Mendez C."/>
            <person name="Richter M."/>
            <person name="Ferrer M."/>
            <person name="Sanchez J."/>
        </authorList>
    </citation>
    <scope>NUCLEOTIDE SEQUENCE</scope>
</reference>
<dbReference type="Gene3D" id="3.40.50.300">
    <property type="entry name" value="P-loop containing nucleotide triphosphate hydrolases"/>
    <property type="match status" value="1"/>
</dbReference>
<evidence type="ECO:0000256" key="6">
    <source>
        <dbReference type="ARBA" id="ARBA00022840"/>
    </source>
</evidence>
<evidence type="ECO:0000313" key="7">
    <source>
        <dbReference type="EMBL" id="EQD71632.1"/>
    </source>
</evidence>
<sequence>RAAAGELWPSLRTGHNLFVRVVVWARSMRSLPEVARELGLSPEETVPYGEALKIPVAQIRARADGPRRGRLILVTATTPTPQGEGKTVTAIGLAMALRACGHASVVCLRQPSMGPVFGVKGGATGGGRATVEPQTDISLGFTGDLEAAGEAQNLLAALVDNHRYHGVEPTLDDRTLEWPRAFDVEDRALRRIEIARSPARPWAPRETRFVITAASEVRSLFITI</sequence>
<dbReference type="SUPFAM" id="SSF52540">
    <property type="entry name" value="P-loop containing nucleoside triphosphate hydrolases"/>
    <property type="match status" value="1"/>
</dbReference>
<evidence type="ECO:0000256" key="3">
    <source>
        <dbReference type="ARBA" id="ARBA00022563"/>
    </source>
</evidence>
<evidence type="ECO:0000256" key="4">
    <source>
        <dbReference type="ARBA" id="ARBA00022598"/>
    </source>
</evidence>
<evidence type="ECO:0000256" key="2">
    <source>
        <dbReference type="ARBA" id="ARBA00012295"/>
    </source>
</evidence>
<dbReference type="EC" id="6.3.4.3" evidence="2"/>
<organism evidence="7">
    <name type="scientific">mine drainage metagenome</name>
    <dbReference type="NCBI Taxonomy" id="410659"/>
    <lineage>
        <taxon>unclassified sequences</taxon>
        <taxon>metagenomes</taxon>
        <taxon>ecological metagenomes</taxon>
    </lineage>
</organism>
<gene>
    <name evidence="7" type="ORF">B1A_05700</name>
</gene>
<dbReference type="AlphaFoldDB" id="T1BP78"/>
<evidence type="ECO:0000256" key="1">
    <source>
        <dbReference type="ARBA" id="ARBA00004777"/>
    </source>
</evidence>